<organism evidence="2 3">
    <name type="scientific">Candidatus Altarchaeum hamiconexum</name>
    <dbReference type="NCBI Taxonomy" id="1803513"/>
    <lineage>
        <taxon>Archaea</taxon>
        <taxon>Candidatus Altarchaeota</taxon>
        <taxon>Candidatus Altiarchaeia</taxon>
        <taxon>Candidatus Altarchaeales</taxon>
        <taxon>Candidatus Altarchaeaceae</taxon>
        <taxon>Candidatus Altarchaeum</taxon>
    </lineage>
</organism>
<accession>A0A8J7Z1U5</accession>
<gene>
    <name evidence="2" type="ORF">GW779_03375</name>
    <name evidence="1" type="ORF">GW910_01665</name>
</gene>
<dbReference type="EMBL" id="JAACQH010000062">
    <property type="protein sequence ID" value="NCS91438.1"/>
    <property type="molecule type" value="Genomic_DNA"/>
</dbReference>
<protein>
    <submittedName>
        <fullName evidence="2">Uncharacterized protein</fullName>
    </submittedName>
</protein>
<evidence type="ECO:0000313" key="3">
    <source>
        <dbReference type="Proteomes" id="UP000738826"/>
    </source>
</evidence>
<dbReference type="Proteomes" id="UP000738826">
    <property type="component" value="Unassembled WGS sequence"/>
</dbReference>
<dbReference type="Proteomes" id="UP000768163">
    <property type="component" value="Unassembled WGS sequence"/>
</dbReference>
<dbReference type="EMBL" id="JAACVF010000040">
    <property type="protein sequence ID" value="NCN64770.1"/>
    <property type="molecule type" value="Genomic_DNA"/>
</dbReference>
<reference evidence="2" key="1">
    <citation type="submission" date="2019-11" db="EMBL/GenBank/DDBJ databases">
        <title>Lipid analysis of CO2-rich subsurface aquifers suggests an autotrophy-based deep biosphere with lysolipids enriched in CPR bacteria.</title>
        <authorList>
            <person name="Probst A.J."/>
            <person name="Elling F.J."/>
            <person name="Castelle C.J."/>
            <person name="Zhu Q."/>
            <person name="Elvert M."/>
            <person name="Birarda G."/>
            <person name="Holman H.-Y."/>
            <person name="Lane K.R."/>
            <person name="Ladd B."/>
            <person name="Ryan M.C."/>
            <person name="Woyke T."/>
            <person name="Hinrichs K.-U."/>
            <person name="Banfield J.F."/>
        </authorList>
    </citation>
    <scope>NUCLEOTIDE SEQUENCE</scope>
    <source>
        <strain evidence="1">CG_2015-01_33_1645</strain>
        <strain evidence="2">CG_2015-04_33_537</strain>
    </source>
</reference>
<sequence>MNILVNLITMQKVSKFTIFILNINIAYYDLNNKLWIKTIFSKDVKMTIKRIFKQHKLKISKFVNENIPFGITDFMNFTPKIFQKFKILKVNYSKKYNEIQRLKS</sequence>
<comment type="caution">
    <text evidence="2">The sequence shown here is derived from an EMBL/GenBank/DDBJ whole genome shotgun (WGS) entry which is preliminary data.</text>
</comment>
<proteinExistence type="predicted"/>
<evidence type="ECO:0000313" key="1">
    <source>
        <dbReference type="EMBL" id="NCN64770.1"/>
    </source>
</evidence>
<name>A0A8J7Z1U5_9ARCH</name>
<dbReference type="AlphaFoldDB" id="A0A8J7Z1U5"/>
<evidence type="ECO:0000313" key="2">
    <source>
        <dbReference type="EMBL" id="NCS91438.1"/>
    </source>
</evidence>